<dbReference type="GO" id="GO:0036503">
    <property type="term" value="P:ERAD pathway"/>
    <property type="evidence" value="ECO:0007669"/>
    <property type="project" value="TreeGrafter"/>
</dbReference>
<dbReference type="GO" id="GO:0019005">
    <property type="term" value="C:SCF ubiquitin ligase complex"/>
    <property type="evidence" value="ECO:0007669"/>
    <property type="project" value="TreeGrafter"/>
</dbReference>
<dbReference type="GO" id="GO:0006516">
    <property type="term" value="P:glycoprotein catabolic process"/>
    <property type="evidence" value="ECO:0007669"/>
    <property type="project" value="TreeGrafter"/>
</dbReference>
<gene>
    <name evidence="2" type="ORF">PENTCL1PPCAC_26013</name>
</gene>
<dbReference type="EMBL" id="BTSX01000006">
    <property type="protein sequence ID" value="GMT03839.1"/>
    <property type="molecule type" value="Genomic_DNA"/>
</dbReference>
<dbReference type="Gene3D" id="2.60.120.260">
    <property type="entry name" value="Galactose-binding domain-like"/>
    <property type="match status" value="1"/>
</dbReference>
<keyword evidence="3" id="KW-1185">Reference proteome</keyword>
<evidence type="ECO:0000313" key="2">
    <source>
        <dbReference type="EMBL" id="GMT03839.1"/>
    </source>
</evidence>
<comment type="caution">
    <text evidence="2">The sequence shown here is derived from an EMBL/GenBank/DDBJ whole genome shotgun (WGS) entry which is preliminary data.</text>
</comment>
<feature type="domain" description="FBA" evidence="1">
    <location>
        <begin position="1"/>
        <end position="152"/>
    </location>
</feature>
<accession>A0AAV5UBS2</accession>
<reference evidence="2" key="1">
    <citation type="submission" date="2023-10" db="EMBL/GenBank/DDBJ databases">
        <title>Genome assembly of Pristionchus species.</title>
        <authorList>
            <person name="Yoshida K."/>
            <person name="Sommer R.J."/>
        </authorList>
    </citation>
    <scope>NUCLEOTIDE SEQUENCE</scope>
    <source>
        <strain evidence="2">RS0144</strain>
    </source>
</reference>
<dbReference type="SMART" id="SM01198">
    <property type="entry name" value="FBA"/>
    <property type="match status" value="1"/>
</dbReference>
<name>A0AAV5UBS2_9BILA</name>
<evidence type="ECO:0000313" key="3">
    <source>
        <dbReference type="Proteomes" id="UP001432027"/>
    </source>
</evidence>
<dbReference type="GO" id="GO:0005737">
    <property type="term" value="C:cytoplasm"/>
    <property type="evidence" value="ECO:0007669"/>
    <property type="project" value="UniProtKB-ARBA"/>
</dbReference>
<protein>
    <recommendedName>
        <fullName evidence="1">FBA domain-containing protein</fullName>
    </recommendedName>
</protein>
<evidence type="ECO:0000259" key="1">
    <source>
        <dbReference type="PROSITE" id="PS51114"/>
    </source>
</evidence>
<dbReference type="Pfam" id="PF04300">
    <property type="entry name" value="FBA"/>
    <property type="match status" value="1"/>
</dbReference>
<dbReference type="Proteomes" id="UP001432027">
    <property type="component" value="Unassembled WGS sequence"/>
</dbReference>
<feature type="non-terminal residue" evidence="2">
    <location>
        <position position="170"/>
    </location>
</feature>
<dbReference type="InterPro" id="IPR008979">
    <property type="entry name" value="Galactose-bd-like_sf"/>
</dbReference>
<feature type="non-terminal residue" evidence="2">
    <location>
        <position position="1"/>
    </location>
</feature>
<dbReference type="PANTHER" id="PTHR12125">
    <property type="entry name" value="F-BOX ONLY PROTEIN 6-LIKE PROTEIN"/>
    <property type="match status" value="1"/>
</dbReference>
<dbReference type="InterPro" id="IPR039752">
    <property type="entry name" value="F-box_only"/>
</dbReference>
<dbReference type="PROSITE" id="PS51114">
    <property type="entry name" value="FBA"/>
    <property type="match status" value="1"/>
</dbReference>
<dbReference type="GO" id="GO:0061630">
    <property type="term" value="F:ubiquitin protein ligase activity"/>
    <property type="evidence" value="ECO:0007669"/>
    <property type="project" value="TreeGrafter"/>
</dbReference>
<dbReference type="GO" id="GO:0031146">
    <property type="term" value="P:SCF-dependent proteasomal ubiquitin-dependent protein catabolic process"/>
    <property type="evidence" value="ECO:0007669"/>
    <property type="project" value="TreeGrafter"/>
</dbReference>
<organism evidence="2 3">
    <name type="scientific">Pristionchus entomophagus</name>
    <dbReference type="NCBI Taxonomy" id="358040"/>
    <lineage>
        <taxon>Eukaryota</taxon>
        <taxon>Metazoa</taxon>
        <taxon>Ecdysozoa</taxon>
        <taxon>Nematoda</taxon>
        <taxon>Chromadorea</taxon>
        <taxon>Rhabditida</taxon>
        <taxon>Rhabditina</taxon>
        <taxon>Diplogasteromorpha</taxon>
        <taxon>Diplogasteroidea</taxon>
        <taxon>Neodiplogasteridae</taxon>
        <taxon>Pristionchus</taxon>
    </lineage>
</organism>
<dbReference type="SUPFAM" id="SSF49785">
    <property type="entry name" value="Galactose-binding domain-like"/>
    <property type="match status" value="1"/>
</dbReference>
<dbReference type="PANTHER" id="PTHR12125:SF5">
    <property type="entry name" value="F-BOX DOMAIN-CONTAINING PROTEIN"/>
    <property type="match status" value="1"/>
</dbReference>
<dbReference type="AlphaFoldDB" id="A0AAV5UBS2"/>
<dbReference type="InterPro" id="IPR007397">
    <property type="entry name" value="F-box-assoc_dom"/>
</dbReference>
<sequence length="170" mass="19957">SVRTEEPLLVGCKSHPDFDRCFSTSYSWGQKLTSIDLVEEGVPEWILDRIRARIVVSEWVAPRFDCASKYQMYAQLMREGEKFGRTPRLPHYKVVKKEWPQPTNPAEWERVEMVFDEYPMGMREIGVLSQEKGEHHTYRGSNFANLQIRIEMPDKFRWLSEADIPDGEMA</sequence>
<proteinExistence type="predicted"/>